<feature type="compositionally biased region" description="Polar residues" evidence="1">
    <location>
        <begin position="47"/>
        <end position="60"/>
    </location>
</feature>
<name>A0ABR0L6T2_9PEZI</name>
<protein>
    <submittedName>
        <fullName evidence="2">Uncharacterized protein</fullName>
    </submittedName>
</protein>
<evidence type="ECO:0000256" key="1">
    <source>
        <dbReference type="SAM" id="MobiDB-lite"/>
    </source>
</evidence>
<comment type="caution">
    <text evidence="2">The sequence shown here is derived from an EMBL/GenBank/DDBJ whole genome shotgun (WGS) entry which is preliminary data.</text>
</comment>
<dbReference type="EMBL" id="JAVRRR010000232">
    <property type="protein sequence ID" value="KAK5144355.1"/>
    <property type="molecule type" value="Genomic_DNA"/>
</dbReference>
<dbReference type="Proteomes" id="UP001308179">
    <property type="component" value="Unassembled WGS sequence"/>
</dbReference>
<keyword evidence="3" id="KW-1185">Reference proteome</keyword>
<feature type="region of interest" description="Disordered" evidence="1">
    <location>
        <begin position="33"/>
        <end position="85"/>
    </location>
</feature>
<accession>A0ABR0L6T2</accession>
<reference evidence="2 3" key="1">
    <citation type="submission" date="2023-08" db="EMBL/GenBank/DDBJ databases">
        <title>Black Yeasts Isolated from many extreme environments.</title>
        <authorList>
            <person name="Coleine C."/>
            <person name="Stajich J.E."/>
            <person name="Selbmann L."/>
        </authorList>
    </citation>
    <scope>NUCLEOTIDE SEQUENCE [LARGE SCALE GENOMIC DNA]</scope>
    <source>
        <strain evidence="2 3">CCFEE 5386</strain>
    </source>
</reference>
<evidence type="ECO:0000313" key="3">
    <source>
        <dbReference type="Proteomes" id="UP001308179"/>
    </source>
</evidence>
<organism evidence="2 3">
    <name type="scientific">Rachicladosporium monterosium</name>
    <dbReference type="NCBI Taxonomy" id="1507873"/>
    <lineage>
        <taxon>Eukaryota</taxon>
        <taxon>Fungi</taxon>
        <taxon>Dikarya</taxon>
        <taxon>Ascomycota</taxon>
        <taxon>Pezizomycotina</taxon>
        <taxon>Dothideomycetes</taxon>
        <taxon>Dothideomycetidae</taxon>
        <taxon>Cladosporiales</taxon>
        <taxon>Cladosporiaceae</taxon>
        <taxon>Rachicladosporium</taxon>
    </lineage>
</organism>
<sequence length="85" mass="9484">MSLVSSMLGRAIGMLYRRWWSQSGIVEYSIPSGTRPYDVSKRACTQPPETSQPDQISLQLNDKPKKGSVVGRKTPLLLADDHHSQ</sequence>
<gene>
    <name evidence="2" type="ORF">LTR32_003709</name>
</gene>
<evidence type="ECO:0000313" key="2">
    <source>
        <dbReference type="EMBL" id="KAK5144355.1"/>
    </source>
</evidence>
<proteinExistence type="predicted"/>